<reference evidence="1 2" key="1">
    <citation type="submission" date="2023-03" db="EMBL/GenBank/DDBJ databases">
        <title>High recombination rates correlate with genetic variation in Cardiocondyla obscurior ants.</title>
        <authorList>
            <person name="Errbii M."/>
        </authorList>
    </citation>
    <scope>NUCLEOTIDE SEQUENCE [LARGE SCALE GENOMIC DNA]</scope>
    <source>
        <strain evidence="1">Alpha-2009</strain>
        <tissue evidence="1">Whole body</tissue>
    </source>
</reference>
<accession>A0AAW2F6Z2</accession>
<evidence type="ECO:0000313" key="2">
    <source>
        <dbReference type="Proteomes" id="UP001430953"/>
    </source>
</evidence>
<keyword evidence="2" id="KW-1185">Reference proteome</keyword>
<name>A0AAW2F6Z2_9HYME</name>
<protein>
    <submittedName>
        <fullName evidence="1">Uncharacterized protein</fullName>
    </submittedName>
</protein>
<comment type="caution">
    <text evidence="1">The sequence shown here is derived from an EMBL/GenBank/DDBJ whole genome shotgun (WGS) entry which is preliminary data.</text>
</comment>
<dbReference type="EMBL" id="JADYXP020000014">
    <property type="protein sequence ID" value="KAL0110674.1"/>
    <property type="molecule type" value="Genomic_DNA"/>
</dbReference>
<evidence type="ECO:0000313" key="1">
    <source>
        <dbReference type="EMBL" id="KAL0110674.1"/>
    </source>
</evidence>
<dbReference type="AlphaFoldDB" id="A0AAW2F6Z2"/>
<gene>
    <name evidence="1" type="ORF">PUN28_013938</name>
</gene>
<sequence length="120" mass="14444">MLFLQHIYVDGEPIYKVVIKHLLTLQIPHVQPVSYYHKKITILLKNILELYSNDSIYPEDIKIAGFINVGKRRAIRRERQKDRKYNKYIWMGPPDRSDEFGLRNLYNMNYDPAFEPESWD</sequence>
<proteinExistence type="predicted"/>
<dbReference type="Proteomes" id="UP001430953">
    <property type="component" value="Unassembled WGS sequence"/>
</dbReference>
<organism evidence="1 2">
    <name type="scientific">Cardiocondyla obscurior</name>
    <dbReference type="NCBI Taxonomy" id="286306"/>
    <lineage>
        <taxon>Eukaryota</taxon>
        <taxon>Metazoa</taxon>
        <taxon>Ecdysozoa</taxon>
        <taxon>Arthropoda</taxon>
        <taxon>Hexapoda</taxon>
        <taxon>Insecta</taxon>
        <taxon>Pterygota</taxon>
        <taxon>Neoptera</taxon>
        <taxon>Endopterygota</taxon>
        <taxon>Hymenoptera</taxon>
        <taxon>Apocrita</taxon>
        <taxon>Aculeata</taxon>
        <taxon>Formicoidea</taxon>
        <taxon>Formicidae</taxon>
        <taxon>Myrmicinae</taxon>
        <taxon>Cardiocondyla</taxon>
    </lineage>
</organism>